<dbReference type="Pfam" id="PF13883">
    <property type="entry name" value="CREG_beta-barrel"/>
    <property type="match status" value="1"/>
</dbReference>
<dbReference type="SUPFAM" id="SSF50475">
    <property type="entry name" value="FMN-binding split barrel"/>
    <property type="match status" value="1"/>
</dbReference>
<evidence type="ECO:0000313" key="4">
    <source>
        <dbReference type="Proteomes" id="UP000634136"/>
    </source>
</evidence>
<evidence type="ECO:0000256" key="1">
    <source>
        <dbReference type="SAM" id="MobiDB-lite"/>
    </source>
</evidence>
<reference evidence="3" key="1">
    <citation type="submission" date="2020-09" db="EMBL/GenBank/DDBJ databases">
        <title>Genome-Enabled Discovery of Anthraquinone Biosynthesis in Senna tora.</title>
        <authorList>
            <person name="Kang S.-H."/>
            <person name="Pandey R.P."/>
            <person name="Lee C.-M."/>
            <person name="Sim J.-S."/>
            <person name="Jeong J.-T."/>
            <person name="Choi B.-S."/>
            <person name="Jung M."/>
            <person name="Ginzburg D."/>
            <person name="Zhao K."/>
            <person name="Won S.Y."/>
            <person name="Oh T.-J."/>
            <person name="Yu Y."/>
            <person name="Kim N.-H."/>
            <person name="Lee O.R."/>
            <person name="Lee T.-H."/>
            <person name="Bashyal P."/>
            <person name="Kim T.-S."/>
            <person name="Lee W.-H."/>
            <person name="Kawkins C."/>
            <person name="Kim C.-K."/>
            <person name="Kim J.S."/>
            <person name="Ahn B.O."/>
            <person name="Rhee S.Y."/>
            <person name="Sohng J.K."/>
        </authorList>
    </citation>
    <scope>NUCLEOTIDE SEQUENCE</scope>
    <source>
        <tissue evidence="3">Leaf</tissue>
    </source>
</reference>
<protein>
    <submittedName>
        <fullName evidence="3">FMN-binding split barrel</fullName>
    </submittedName>
</protein>
<feature type="region of interest" description="Disordered" evidence="1">
    <location>
        <begin position="42"/>
        <end position="70"/>
    </location>
</feature>
<feature type="region of interest" description="Disordered" evidence="1">
    <location>
        <begin position="1"/>
        <end position="30"/>
    </location>
</feature>
<organism evidence="3 4">
    <name type="scientific">Senna tora</name>
    <dbReference type="NCBI Taxonomy" id="362788"/>
    <lineage>
        <taxon>Eukaryota</taxon>
        <taxon>Viridiplantae</taxon>
        <taxon>Streptophyta</taxon>
        <taxon>Embryophyta</taxon>
        <taxon>Tracheophyta</taxon>
        <taxon>Spermatophyta</taxon>
        <taxon>Magnoliopsida</taxon>
        <taxon>eudicotyledons</taxon>
        <taxon>Gunneridae</taxon>
        <taxon>Pentapetalae</taxon>
        <taxon>rosids</taxon>
        <taxon>fabids</taxon>
        <taxon>Fabales</taxon>
        <taxon>Fabaceae</taxon>
        <taxon>Caesalpinioideae</taxon>
        <taxon>Cassia clade</taxon>
        <taxon>Senna</taxon>
    </lineage>
</organism>
<name>A0A834T3N8_9FABA</name>
<keyword evidence="4" id="KW-1185">Reference proteome</keyword>
<dbReference type="Proteomes" id="UP000634136">
    <property type="component" value="Unassembled WGS sequence"/>
</dbReference>
<evidence type="ECO:0000313" key="3">
    <source>
        <dbReference type="EMBL" id="KAF7814661.1"/>
    </source>
</evidence>
<comment type="caution">
    <text evidence="3">The sequence shown here is derived from an EMBL/GenBank/DDBJ whole genome shotgun (WGS) entry which is preliminary data.</text>
</comment>
<feature type="compositionally biased region" description="Polar residues" evidence="1">
    <location>
        <begin position="7"/>
        <end position="30"/>
    </location>
</feature>
<dbReference type="EMBL" id="JAAIUW010000009">
    <property type="protein sequence ID" value="KAF7814661.1"/>
    <property type="molecule type" value="Genomic_DNA"/>
</dbReference>
<evidence type="ECO:0000259" key="2">
    <source>
        <dbReference type="Pfam" id="PF13883"/>
    </source>
</evidence>
<feature type="domain" description="CREG-like beta-barrel" evidence="2">
    <location>
        <begin position="126"/>
        <end position="270"/>
    </location>
</feature>
<gene>
    <name evidence="3" type="ORF">G2W53_028630</name>
</gene>
<dbReference type="AlphaFoldDB" id="A0A834T3N8"/>
<dbReference type="PANTHER" id="PTHR13343">
    <property type="entry name" value="CREG1 PROTEIN"/>
    <property type="match status" value="1"/>
</dbReference>
<dbReference type="InterPro" id="IPR055343">
    <property type="entry name" value="CREG_beta-barrel"/>
</dbReference>
<dbReference type="OrthoDB" id="2138282at2759"/>
<dbReference type="InterPro" id="IPR012349">
    <property type="entry name" value="Split_barrel_FMN-bd"/>
</dbReference>
<accession>A0A834T3N8</accession>
<proteinExistence type="predicted"/>
<dbReference type="Gene3D" id="2.30.110.10">
    <property type="entry name" value="Electron Transport, Fmn-binding Protein, Chain A"/>
    <property type="match status" value="1"/>
</dbReference>
<dbReference type="PANTHER" id="PTHR13343:SF29">
    <property type="entry name" value="PYRIDOXAMINE 5'-PHOSPHATE OXIDASE FAMILY PROTEIN"/>
    <property type="match status" value="1"/>
</dbReference>
<sequence>MPETYSVLRSPSSIRTASNRTGSLRMTDNSQFPGLRVSALAHEVPSEGEDGKAVDNGFGENLSHSNSSDKDMDQALKMDMSLTAATTHSASGAGGGTRAGLFRTPISGGVQSATSAHGLPRPALAVRNLMEQARFAHLCTVMSRMHHRRAGYPFGSLVDFAPDSMGHPIFSFSPLAIHTRNLLADPRCTLVVQIPGWSGLSNARVTIFGDVYPLPEDQQEWAHKQYIAKHQQGPSQQWGNFYYFRMQSISDIYFIGGFGTVAWVDVNEYETLQPDKIAVDGGEQNLKELNAIFSKPLKELLSTETEIDDAALISIDSKGTDIRVRQGAQFNIQRISFEDGQSVETLEEAKDALWKLVHKGRVYNLQK</sequence>
<dbReference type="GO" id="GO:0005737">
    <property type="term" value="C:cytoplasm"/>
    <property type="evidence" value="ECO:0007669"/>
    <property type="project" value="UniProtKB-ARBA"/>
</dbReference>